<dbReference type="PANTHER" id="PTHR30483:SF6">
    <property type="entry name" value="PERIPLASMIC BINDING PROTEIN OF ABC TRANSPORTER FOR NATURAL AMINO ACIDS"/>
    <property type="match status" value="1"/>
</dbReference>
<dbReference type="STRING" id="755172.HMPREF1863_00196"/>
<evidence type="ECO:0000256" key="1">
    <source>
        <dbReference type="ARBA" id="ARBA00010062"/>
    </source>
</evidence>
<dbReference type="EMBL" id="LSDG01000005">
    <property type="protein sequence ID" value="KXB68175.1"/>
    <property type="molecule type" value="Genomic_DNA"/>
</dbReference>
<dbReference type="CDD" id="cd06347">
    <property type="entry name" value="PBP1_ABC_LivK_ligand_binding-like"/>
    <property type="match status" value="1"/>
</dbReference>
<dbReference type="Pfam" id="PF13458">
    <property type="entry name" value="Peripla_BP_6"/>
    <property type="match status" value="1"/>
</dbReference>
<accession>A0A134AKG6</accession>
<dbReference type="Proteomes" id="UP000070442">
    <property type="component" value="Unassembled WGS sequence"/>
</dbReference>
<evidence type="ECO:0000259" key="4">
    <source>
        <dbReference type="Pfam" id="PF13458"/>
    </source>
</evidence>
<evidence type="ECO:0000256" key="3">
    <source>
        <dbReference type="SAM" id="SignalP"/>
    </source>
</evidence>
<dbReference type="PATRIC" id="fig|755172.3.peg.189"/>
<comment type="similarity">
    <text evidence="1">Belongs to the leucine-binding protein family.</text>
</comment>
<evidence type="ECO:0000313" key="6">
    <source>
        <dbReference type="Proteomes" id="UP000070442"/>
    </source>
</evidence>
<keyword evidence="6" id="KW-1185">Reference proteome</keyword>
<dbReference type="InterPro" id="IPR028081">
    <property type="entry name" value="Leu-bd"/>
</dbReference>
<dbReference type="SUPFAM" id="SSF53822">
    <property type="entry name" value="Periplasmic binding protein-like I"/>
    <property type="match status" value="1"/>
</dbReference>
<proteinExistence type="inferred from homology"/>
<reference evidence="6" key="1">
    <citation type="submission" date="2016-01" db="EMBL/GenBank/DDBJ databases">
        <authorList>
            <person name="Mitreva M."/>
            <person name="Pepin K.H."/>
            <person name="Mihindukulasuriya K.A."/>
            <person name="Fulton R."/>
            <person name="Fronick C."/>
            <person name="O'Laughlin M."/>
            <person name="Miner T."/>
            <person name="Herter B."/>
            <person name="Rosa B.A."/>
            <person name="Cordes M."/>
            <person name="Tomlinson C."/>
            <person name="Wollam A."/>
            <person name="Palsikar V.B."/>
            <person name="Mardis E.R."/>
            <person name="Wilson R.K."/>
        </authorList>
    </citation>
    <scope>NUCLEOTIDE SEQUENCE [LARGE SCALE GENOMIC DNA]</scope>
    <source>
        <strain evidence="6">DNF00729</strain>
    </source>
</reference>
<dbReference type="Gene3D" id="3.40.50.2300">
    <property type="match status" value="2"/>
</dbReference>
<feature type="domain" description="Leucine-binding protein" evidence="4">
    <location>
        <begin position="31"/>
        <end position="345"/>
    </location>
</feature>
<dbReference type="AlphaFoldDB" id="A0A134AKG6"/>
<keyword evidence="2 3" id="KW-0732">Signal</keyword>
<feature type="signal peptide" evidence="3">
    <location>
        <begin position="1"/>
        <end position="19"/>
    </location>
</feature>
<evidence type="ECO:0000313" key="5">
    <source>
        <dbReference type="EMBL" id="KXB68175.1"/>
    </source>
</evidence>
<dbReference type="OrthoDB" id="9783240at2"/>
<comment type="caution">
    <text evidence="5">The sequence shown here is derived from an EMBL/GenBank/DDBJ whole genome shotgun (WGS) entry which is preliminary data.</text>
</comment>
<dbReference type="InterPro" id="IPR051010">
    <property type="entry name" value="BCAA_transport"/>
</dbReference>
<sequence length="368" mass="40879">MKRLIPFLLALFLLTGCDAIQPQSKVDPLVFGIFEPTTGIFGETGEETLRGAKLAQDIRPVALGKKIELKLYNTKSQSFEAANGVAYLSDRGAVGLIGTFGSDSMQMASPVINAAKIPTVTGSTSPKLKDNYWITQISVSDDEQARAMARFADETLHVKDVAIMIDSETLYGNELAYSFERNLPDYVNVYKVFYHTGESRFHNEIQRLKKLPVDSVYCPGNSAASAYLVRAIRTEYPDIPIMGGDRWENPSFKALGRKAVEGVYFTAHYARYETFNIASDTFLSLYREKYGKEPTSYAAIGYDAYNLLYDAVVKGGKDDPAAMAQYLRKQESFDGALGIKKRFTTRSVPILQQQGSRGNYVTSVEVSR</sequence>
<gene>
    <name evidence="5" type="ORF">HMPREF1863_00196</name>
</gene>
<keyword evidence="5" id="KW-0675">Receptor</keyword>
<dbReference type="RefSeq" id="WP_068366370.1">
    <property type="nucleotide sequence ID" value="NZ_KQ960157.1"/>
</dbReference>
<protein>
    <submittedName>
        <fullName evidence="5">Ligand-binding protein, receptor family</fullName>
    </submittedName>
</protein>
<dbReference type="PANTHER" id="PTHR30483">
    <property type="entry name" value="LEUCINE-SPECIFIC-BINDING PROTEIN"/>
    <property type="match status" value="1"/>
</dbReference>
<name>A0A134AKG6_9FIRM</name>
<dbReference type="PROSITE" id="PS51257">
    <property type="entry name" value="PROKAR_LIPOPROTEIN"/>
    <property type="match status" value="1"/>
</dbReference>
<feature type="chain" id="PRO_5038597851" evidence="3">
    <location>
        <begin position="20"/>
        <end position="368"/>
    </location>
</feature>
<evidence type="ECO:0000256" key="2">
    <source>
        <dbReference type="ARBA" id="ARBA00022729"/>
    </source>
</evidence>
<organism evidence="5 6">
    <name type="scientific">Aedoeadaptatus coxii</name>
    <dbReference type="NCBI Taxonomy" id="755172"/>
    <lineage>
        <taxon>Bacteria</taxon>
        <taxon>Bacillati</taxon>
        <taxon>Bacillota</taxon>
        <taxon>Tissierellia</taxon>
        <taxon>Tissierellales</taxon>
        <taxon>Peptoniphilaceae</taxon>
        <taxon>Aedoeadaptatus</taxon>
    </lineage>
</organism>
<dbReference type="InterPro" id="IPR028082">
    <property type="entry name" value="Peripla_BP_I"/>
</dbReference>